<dbReference type="EMBL" id="MF766045">
    <property type="protein sequence ID" value="ATI18774.1"/>
    <property type="molecule type" value="Genomic_DNA"/>
</dbReference>
<protein>
    <submittedName>
        <fullName evidence="1">Uncharacterized protein</fullName>
    </submittedName>
</protein>
<evidence type="ECO:0000313" key="1">
    <source>
        <dbReference type="EMBL" id="ATI18774.1"/>
    </source>
</evidence>
<dbReference type="InterPro" id="IPR058002">
    <property type="entry name" value="Gp82"/>
</dbReference>
<proteinExistence type="predicted"/>
<evidence type="ECO:0000313" key="2">
    <source>
        <dbReference type="Proteomes" id="UP000229313"/>
    </source>
</evidence>
<name>A0A291LIB4_9CAUD</name>
<accession>A0A291LIB4</accession>
<organism evidence="1 2">
    <name type="scientific">Streptomyces phage Daudau</name>
    <dbReference type="NCBI Taxonomy" id="2041206"/>
    <lineage>
        <taxon>Viruses</taxon>
        <taxon>Duplodnaviria</taxon>
        <taxon>Heunggongvirae</taxon>
        <taxon>Uroviricota</taxon>
        <taxon>Caudoviricetes</taxon>
        <taxon>Arquatrovirinae</taxon>
        <taxon>Caelumvirus</taxon>
        <taxon>Caelumvirus daudau</taxon>
    </lineage>
</organism>
<reference evidence="2" key="1">
    <citation type="submission" date="2017-08" db="EMBL/GenBank/DDBJ databases">
        <authorList>
            <person name="de Groot N.N."/>
        </authorList>
    </citation>
    <scope>NUCLEOTIDE SEQUENCE [LARGE SCALE GENOMIC DNA]</scope>
</reference>
<sequence>MAVVSRAWAHLHLPRLKSGVRDVISLKVPGERIEYVSATGLNDVEFKVHEHGRKRAIFENRRNVHAWVVGELKWQMTGVTLYTLAGGMRKAVYDPWKGGTFVDAETLEPVLRAEGAVLIGKDVYYQ</sequence>
<gene>
    <name evidence="1" type="ORF">SEA_DAUDAU_73</name>
</gene>
<dbReference type="Pfam" id="PF25735">
    <property type="entry name" value="Phage_L5_gp82"/>
    <property type="match status" value="1"/>
</dbReference>
<keyword evidence="2" id="KW-1185">Reference proteome</keyword>
<dbReference type="Proteomes" id="UP000229313">
    <property type="component" value="Segment"/>
</dbReference>